<accession>A0A926E3T8</accession>
<evidence type="ECO:0000256" key="6">
    <source>
        <dbReference type="ARBA" id="ARBA00022989"/>
    </source>
</evidence>
<keyword evidence="10" id="KW-1185">Reference proteome</keyword>
<feature type="transmembrane region" description="Helical" evidence="8">
    <location>
        <begin position="244"/>
        <end position="263"/>
    </location>
</feature>
<dbReference type="GO" id="GO:0005886">
    <property type="term" value="C:plasma membrane"/>
    <property type="evidence" value="ECO:0007669"/>
    <property type="project" value="UniProtKB-SubCell"/>
</dbReference>
<comment type="subcellular location">
    <subcellularLocation>
        <location evidence="1">Cell membrane</location>
        <topology evidence="1">Multi-pass membrane protein</topology>
    </subcellularLocation>
</comment>
<evidence type="ECO:0000256" key="2">
    <source>
        <dbReference type="ARBA" id="ARBA00009773"/>
    </source>
</evidence>
<dbReference type="GO" id="GO:0055085">
    <property type="term" value="P:transmembrane transport"/>
    <property type="evidence" value="ECO:0007669"/>
    <property type="project" value="TreeGrafter"/>
</dbReference>
<feature type="transmembrane region" description="Helical" evidence="8">
    <location>
        <begin position="334"/>
        <end position="367"/>
    </location>
</feature>
<feature type="transmembrane region" description="Helical" evidence="8">
    <location>
        <begin position="12"/>
        <end position="31"/>
    </location>
</feature>
<comment type="caution">
    <text evidence="9">The sequence shown here is derived from an EMBL/GenBank/DDBJ whole genome shotgun (WGS) entry which is preliminary data.</text>
</comment>
<dbReference type="EMBL" id="JACRSV010000003">
    <property type="protein sequence ID" value="MBC8560547.1"/>
    <property type="molecule type" value="Genomic_DNA"/>
</dbReference>
<dbReference type="PANTHER" id="PTHR21716:SF53">
    <property type="entry name" value="PERMEASE PERM-RELATED"/>
    <property type="match status" value="1"/>
</dbReference>
<gene>
    <name evidence="9" type="ORF">H8710_10780</name>
</gene>
<organism evidence="9 10">
    <name type="scientific">Fumia xinanensis</name>
    <dbReference type="NCBI Taxonomy" id="2763659"/>
    <lineage>
        <taxon>Bacteria</taxon>
        <taxon>Bacillati</taxon>
        <taxon>Bacillota</taxon>
        <taxon>Clostridia</taxon>
        <taxon>Eubacteriales</taxon>
        <taxon>Oscillospiraceae</taxon>
        <taxon>Fumia</taxon>
    </lineage>
</organism>
<dbReference type="Pfam" id="PF01594">
    <property type="entry name" value="AI-2E_transport"/>
    <property type="match status" value="1"/>
</dbReference>
<dbReference type="Proteomes" id="UP000610760">
    <property type="component" value="Unassembled WGS sequence"/>
</dbReference>
<dbReference type="PANTHER" id="PTHR21716">
    <property type="entry name" value="TRANSMEMBRANE PROTEIN"/>
    <property type="match status" value="1"/>
</dbReference>
<evidence type="ECO:0000256" key="8">
    <source>
        <dbReference type="SAM" id="Phobius"/>
    </source>
</evidence>
<sequence>MELHSKNIRKILFIILFAIAAYSLVQNLGLATQAFSWLAAVLAPFIIGLCLAFILNVPLKFLEEKVFARMERKGLRWWNRWKRGVCLTLTYLLVALLIFALCFWVVPELKKSFLLLAENLPGYLNELELWLQQLMKRFDVSTAALTRFTMDWDIMFVKLGEAVQKAMPGFLNGTVDMAAGLIGGVFNFIVGFAFSAYMLLQKEKLCQNMKKFLFAFLSREKAETLTSIGKLSNEMFAKFVSGQLTEAVIIGALCFLGMSLFAIPYAPLIATIVSVTALIPIFGAFIGTAFGAFLLLMVRPITAVWFVLFIIVLQQIEGNFIYPKVVGGSIGLPGIWVLFAVTLGGNLFGVMGMLLGVPISAVLYTLLRQSVFRRLREKKISDFEIQRAGKRLK</sequence>
<comment type="similarity">
    <text evidence="2">Belongs to the autoinducer-2 exporter (AI-2E) (TC 2.A.86) family.</text>
</comment>
<evidence type="ECO:0000256" key="5">
    <source>
        <dbReference type="ARBA" id="ARBA00022692"/>
    </source>
</evidence>
<evidence type="ECO:0000256" key="7">
    <source>
        <dbReference type="ARBA" id="ARBA00023136"/>
    </source>
</evidence>
<evidence type="ECO:0000256" key="1">
    <source>
        <dbReference type="ARBA" id="ARBA00004651"/>
    </source>
</evidence>
<evidence type="ECO:0000256" key="4">
    <source>
        <dbReference type="ARBA" id="ARBA00022475"/>
    </source>
</evidence>
<evidence type="ECO:0000256" key="3">
    <source>
        <dbReference type="ARBA" id="ARBA00022448"/>
    </source>
</evidence>
<dbReference type="RefSeq" id="WP_249295566.1">
    <property type="nucleotide sequence ID" value="NZ_JACRSV010000003.1"/>
</dbReference>
<keyword evidence="7 8" id="KW-0472">Membrane</keyword>
<dbReference type="AlphaFoldDB" id="A0A926E3T8"/>
<feature type="transmembrane region" description="Helical" evidence="8">
    <location>
        <begin position="177"/>
        <end position="200"/>
    </location>
</feature>
<feature type="transmembrane region" description="Helical" evidence="8">
    <location>
        <begin position="269"/>
        <end position="296"/>
    </location>
</feature>
<keyword evidence="6 8" id="KW-1133">Transmembrane helix</keyword>
<keyword evidence="3" id="KW-0813">Transport</keyword>
<proteinExistence type="inferred from homology"/>
<name>A0A926E3T8_9FIRM</name>
<keyword evidence="5 8" id="KW-0812">Transmembrane</keyword>
<dbReference type="InterPro" id="IPR002549">
    <property type="entry name" value="AI-2E-like"/>
</dbReference>
<evidence type="ECO:0000313" key="10">
    <source>
        <dbReference type="Proteomes" id="UP000610760"/>
    </source>
</evidence>
<evidence type="ECO:0000313" key="9">
    <source>
        <dbReference type="EMBL" id="MBC8560547.1"/>
    </source>
</evidence>
<reference evidence="9" key="1">
    <citation type="submission" date="2020-08" db="EMBL/GenBank/DDBJ databases">
        <title>Genome public.</title>
        <authorList>
            <person name="Liu C."/>
            <person name="Sun Q."/>
        </authorList>
    </citation>
    <scope>NUCLEOTIDE SEQUENCE</scope>
    <source>
        <strain evidence="9">NSJ-33</strain>
    </source>
</reference>
<feature type="transmembrane region" description="Helical" evidence="8">
    <location>
        <begin position="37"/>
        <end position="62"/>
    </location>
</feature>
<feature type="transmembrane region" description="Helical" evidence="8">
    <location>
        <begin position="83"/>
        <end position="106"/>
    </location>
</feature>
<protein>
    <submittedName>
        <fullName evidence="9">AI-2E family transporter</fullName>
    </submittedName>
</protein>
<keyword evidence="4" id="KW-1003">Cell membrane</keyword>